<reference evidence="3" key="1">
    <citation type="submission" date="2023-05" db="EMBL/GenBank/DDBJ databases">
        <title>Genome and transcriptome analyses reveal genes involved in the formation of fine ridges on petal epidermal cells in Hibiscus trionum.</title>
        <authorList>
            <person name="Koshimizu S."/>
            <person name="Masuda S."/>
            <person name="Ishii T."/>
            <person name="Shirasu K."/>
            <person name="Hoshino A."/>
            <person name="Arita M."/>
        </authorList>
    </citation>
    <scope>NUCLEOTIDE SEQUENCE</scope>
    <source>
        <strain evidence="3">Hamamatsu line</strain>
    </source>
</reference>
<organism evidence="3 4">
    <name type="scientific">Hibiscus trionum</name>
    <name type="common">Flower of an hour</name>
    <dbReference type="NCBI Taxonomy" id="183268"/>
    <lineage>
        <taxon>Eukaryota</taxon>
        <taxon>Viridiplantae</taxon>
        <taxon>Streptophyta</taxon>
        <taxon>Embryophyta</taxon>
        <taxon>Tracheophyta</taxon>
        <taxon>Spermatophyta</taxon>
        <taxon>Magnoliopsida</taxon>
        <taxon>eudicotyledons</taxon>
        <taxon>Gunneridae</taxon>
        <taxon>Pentapetalae</taxon>
        <taxon>rosids</taxon>
        <taxon>malvids</taxon>
        <taxon>Malvales</taxon>
        <taxon>Malvaceae</taxon>
        <taxon>Malvoideae</taxon>
        <taxon>Hibiscus</taxon>
    </lineage>
</organism>
<evidence type="ECO:0008006" key="5">
    <source>
        <dbReference type="Google" id="ProtNLM"/>
    </source>
</evidence>
<feature type="transmembrane region" description="Helical" evidence="2">
    <location>
        <begin position="20"/>
        <end position="45"/>
    </location>
</feature>
<gene>
    <name evidence="3" type="ORF">HRI_003345300</name>
</gene>
<dbReference type="PANTHER" id="PTHR33429:SF24">
    <property type="entry name" value="EXPRESSED PROTEIN"/>
    <property type="match status" value="1"/>
</dbReference>
<evidence type="ECO:0000256" key="2">
    <source>
        <dbReference type="SAM" id="Phobius"/>
    </source>
</evidence>
<keyword evidence="2" id="KW-0472">Membrane</keyword>
<keyword evidence="2" id="KW-0812">Transmembrane</keyword>
<feature type="region of interest" description="Disordered" evidence="1">
    <location>
        <begin position="83"/>
        <end position="102"/>
    </location>
</feature>
<evidence type="ECO:0000313" key="4">
    <source>
        <dbReference type="Proteomes" id="UP001165190"/>
    </source>
</evidence>
<evidence type="ECO:0000313" key="3">
    <source>
        <dbReference type="EMBL" id="GMI96760.1"/>
    </source>
</evidence>
<keyword evidence="4" id="KW-1185">Reference proteome</keyword>
<protein>
    <recommendedName>
        <fullName evidence="5">Transmembrane protein</fullName>
    </recommendedName>
</protein>
<dbReference type="PANTHER" id="PTHR33429">
    <property type="entry name" value="OS02G0708000 PROTEIN-RELATED"/>
    <property type="match status" value="1"/>
</dbReference>
<comment type="caution">
    <text evidence="3">The sequence shown here is derived from an EMBL/GenBank/DDBJ whole genome shotgun (WGS) entry which is preliminary data.</text>
</comment>
<proteinExistence type="predicted"/>
<dbReference type="EMBL" id="BSYR01000030">
    <property type="protein sequence ID" value="GMI96760.1"/>
    <property type="molecule type" value="Genomic_DNA"/>
</dbReference>
<sequence>MSMTFVQQPPPAEPYYNSHAAPASIAPFITVLLVIIILSIVAGMIGRLCTGQKFMGVGQFDIESWVKTKCSCIDGRIYPSPPPPRSIAPSVTSVLTPIERRP</sequence>
<dbReference type="AlphaFoldDB" id="A0A9W7IKS0"/>
<evidence type="ECO:0000256" key="1">
    <source>
        <dbReference type="SAM" id="MobiDB-lite"/>
    </source>
</evidence>
<dbReference type="Proteomes" id="UP001165190">
    <property type="component" value="Unassembled WGS sequence"/>
</dbReference>
<dbReference type="OrthoDB" id="1928111at2759"/>
<name>A0A9W7IKS0_HIBTR</name>
<accession>A0A9W7IKS0</accession>
<keyword evidence="2" id="KW-1133">Transmembrane helix</keyword>